<dbReference type="SUPFAM" id="SSF50129">
    <property type="entry name" value="GroES-like"/>
    <property type="match status" value="1"/>
</dbReference>
<dbReference type="SMART" id="SM00826">
    <property type="entry name" value="PKS_DH"/>
    <property type="match status" value="1"/>
</dbReference>
<evidence type="ECO:0000313" key="11">
    <source>
        <dbReference type="EMBL" id="MEK9501494.1"/>
    </source>
</evidence>
<dbReference type="CDD" id="cd05195">
    <property type="entry name" value="enoyl_red"/>
    <property type="match status" value="1"/>
</dbReference>
<dbReference type="PROSITE" id="PS52019">
    <property type="entry name" value="PKS_MFAS_DH"/>
    <property type="match status" value="1"/>
</dbReference>
<evidence type="ECO:0000256" key="6">
    <source>
        <dbReference type="ARBA" id="ARBA00023315"/>
    </source>
</evidence>
<feature type="region of interest" description="N-terminal hotdog fold" evidence="7">
    <location>
        <begin position="917"/>
        <end position="1042"/>
    </location>
</feature>
<dbReference type="SUPFAM" id="SSF51735">
    <property type="entry name" value="NAD(P)-binding Rossmann-fold domains"/>
    <property type="match status" value="3"/>
</dbReference>
<dbReference type="InterPro" id="IPR050091">
    <property type="entry name" value="PKS_NRPS_Biosynth_Enz"/>
</dbReference>
<feature type="active site" description="Proton donor; for dehydratase activity" evidence="7">
    <location>
        <position position="1106"/>
    </location>
</feature>
<dbReference type="InterPro" id="IPR014031">
    <property type="entry name" value="Ketoacyl_synth_C"/>
</dbReference>
<dbReference type="InterPro" id="IPR013149">
    <property type="entry name" value="ADH-like_C"/>
</dbReference>
<dbReference type="Pfam" id="PF00109">
    <property type="entry name" value="ketoacyl-synt"/>
    <property type="match status" value="1"/>
</dbReference>
<keyword evidence="3" id="KW-0808">Transferase</keyword>
<organism evidence="11 12">
    <name type="scientific">Gaopeijia maritima</name>
    <dbReference type="NCBI Taxonomy" id="3119007"/>
    <lineage>
        <taxon>Bacteria</taxon>
        <taxon>Pseudomonadati</taxon>
        <taxon>Gemmatimonadota</taxon>
        <taxon>Longimicrobiia</taxon>
        <taxon>Gaopeijiales</taxon>
        <taxon>Gaopeijiaceae</taxon>
        <taxon>Gaopeijia</taxon>
    </lineage>
</organism>
<dbReference type="InterPro" id="IPR036291">
    <property type="entry name" value="NAD(P)-bd_dom_sf"/>
</dbReference>
<dbReference type="InterPro" id="IPR014030">
    <property type="entry name" value="Ketoacyl_synth_N"/>
</dbReference>
<dbReference type="SUPFAM" id="SSF52151">
    <property type="entry name" value="FabD/lysophospholipase-like"/>
    <property type="match status" value="1"/>
</dbReference>
<dbReference type="PANTHER" id="PTHR43775">
    <property type="entry name" value="FATTY ACID SYNTHASE"/>
    <property type="match status" value="1"/>
</dbReference>
<dbReference type="InterPro" id="IPR020807">
    <property type="entry name" value="PKS_DH"/>
</dbReference>
<feature type="domain" description="Ketosynthase family 3 (KS3)" evidence="9">
    <location>
        <begin position="34"/>
        <end position="461"/>
    </location>
</feature>
<dbReference type="InterPro" id="IPR032821">
    <property type="entry name" value="PKS_assoc"/>
</dbReference>
<feature type="active site" description="Proton acceptor; for dehydratase activity" evidence="7">
    <location>
        <position position="949"/>
    </location>
</feature>
<evidence type="ECO:0000259" key="8">
    <source>
        <dbReference type="PROSITE" id="PS50075"/>
    </source>
</evidence>
<dbReference type="SUPFAM" id="SSF55048">
    <property type="entry name" value="Probable ACP-binding domain of malonyl-CoA ACP transacylase"/>
    <property type="match status" value="1"/>
</dbReference>
<dbReference type="InterPro" id="IPR020843">
    <property type="entry name" value="ER"/>
</dbReference>
<dbReference type="Gene3D" id="3.30.70.3290">
    <property type="match status" value="1"/>
</dbReference>
<dbReference type="Gene3D" id="1.10.1200.10">
    <property type="entry name" value="ACP-like"/>
    <property type="match status" value="1"/>
</dbReference>
<accession>A0ABU9E9S4</accession>
<sequence>MPDPGRQDELKRAVLAVRRLRARVAELEAGGGAGGPVAVIGMSCRLPGGSDTPDRFWSMLREGRDATRPVPEERWDVERFHDPDPEAPGRIYFDRGGFLDEPVDRFDAAFFGISPREASSMDPVQRLLLELSWEAFEHAGIAPDSLDGSSTGVFVGVSGTDYESILTRNEGYEEINAYRGTGTAASVAGGRISHVLGLRGPNLSVDTACSSSLASVTLALDQLRNGRCDLALAGGAQLILEPGSSVFLCRLRALSQGGRCRTFSSGADGYARGEGGVLFVLKRLADARRDGDRIHAVIRGGACNHDGHSSGLTVPNMGAQRDVIRAALADAELRPADIGYVEAHGTATPLGDPIELRALAAALGDRGDAGPLLVGSVKTNIGHAEAAAGATGLLKAILMVERGHVPPHLHFDEPSPHVDWASLPLRVMAEGGAWTPSEGPRRAGVSSFGFSGTNAHVIVEEYREETPIEAAPRSAEWLPISARSPEALRRVAERMADAVKRGTVLADLSSTLVAGRSALPWRHSVVAADSTDAARQFEAIAAGDGPSAAEARGLPEGGVTMLFTGQGSAWPGMGRELLAAPGPAREMLERCDALLRPHVDWSLIDLLREEDDPEAWRATGLQQPVLYALEMALYALWRSWGVTPSRVAGHSLGEYVAATVAGVMSLDDALPLVALRGRLMQELPEGGAMLALNTDEATARGLLREGVSIASVNGPRATVVSGDAEAVRALAEVAREQGLRATELKVSHAFHSHRMDPMLPAFAEAVGRVALSAPRIPLISNLTGVAMTPDEARDPSRWVRHIREAVRFADTFTTLAEAGARTVLEVGAHPALSAMGAEALDAGVRWLPSLRRGMDAWPVLASSIGELYRAGFDLDLAAFAAQRGGRRIAAPSYPFERERFWLELAPKSARPAAESLHPLLGAAISSPAIDGWVFEQGVGPGVPTWLDDHRVQGRRVVPGAAWIEAALAAAEHGPGWASAGIESVDFERPLVADEPRTLQTVVDPVVDGRVRVRFFAAAEEASAGVRWERVATAIVTDAPPSADPLPPVEGRELDVVEASDRLEAAGLGYGPSFHRLSSLSASPEGFTAGIVPLDPGPHRVHPGVIDTAFQGLTGVWANLEIDTPMLPIRVGACRFPAGGEPVESIVGRVRSGDGAATGRPTDFDFLDGRGRVVGWIRGFEARAMAGGPVLREGPGDAWFVDWTPVESPGPAENEAEAWWVVGPEGPTADRVEEALVATGARVQRTGLPRDDADLTAWATAAADEAGLAGIALVSERSAPDAGPAVEGLADRLLAVRSLLLETPTTLPITLVTRGAAGPGGAPSMPGADLHGLQSVVRAEQPERRCRVVDLDPWRSTPLDLLGRWLRGASEEDRVALRDGETFAPRLAPLADRSGVSPRLRGENYRIALGARGTLDTIRYEAAGRSAPEAGEVEVRVEATGLNFRDVLNVLGRYPGDPGLPGVEFAGVVERVGPGVEALRPGDRVMGMHLGMFTRFATVPIRAVVRCPDSLDFAEAATVPVAFLTAVWALEHVAALQPGERVLIHAGTGGVGQAAIQVARAVGAEVYTTAGSDWKRQLLRDQGVRHIFDSRSVSFHEGILEATGGEGVHVVLNALTGELLQRSLDLLGEGGRFVELGKAELLDPAQVEAERGVRYTAFELGTIPLDAAAYREFVSSVADRFDRGDFVPPAVRTFAAEEIRHAFRYMAQARHVGKLAVQAGRPRNVDAIRPDGLYLVTGATGGVGRALIEGLAEGGAGAILASARSRPSPELQSRFDALAASGCEIRFVAADVGRDEGVATLAEACADHALELVGVFHAAGALDDRALAEVDRDSVHTVTDAKVGGAIRLDRAFPEVETFVVFGSIAGVMGGAGQGAYAAANAALGALVEARRHAGRSGLCVDWGAWAGEGMADRLGESGRRMLARRGMGLLLPDAAVDRLVELVDEGVSRALVAEIDWARAARSSGPAVPSVLDTLLVDRPGADAPVARLDIEALPGLGEDERNAAIRGYVRSALASVLGLDPARLDDGSEVARLGFDSLMAVELRNRFQSDLDLQLQVASLLESGTVLDLAEMVNHHLALDLARSATSPGDGPTEIVETFEF</sequence>
<dbReference type="Gene3D" id="3.40.366.10">
    <property type="entry name" value="Malonyl-Coenzyme A Acyl Carrier Protein, domain 2"/>
    <property type="match status" value="1"/>
</dbReference>
<evidence type="ECO:0000256" key="5">
    <source>
        <dbReference type="ARBA" id="ARBA00023268"/>
    </source>
</evidence>
<dbReference type="Pfam" id="PF02801">
    <property type="entry name" value="Ketoacyl-synt_C"/>
    <property type="match status" value="1"/>
</dbReference>
<dbReference type="InterPro" id="IPR018201">
    <property type="entry name" value="Ketoacyl_synth_AS"/>
</dbReference>
<dbReference type="InterPro" id="IPR016036">
    <property type="entry name" value="Malonyl_transacylase_ACP-bd"/>
</dbReference>
<dbReference type="InterPro" id="IPR049551">
    <property type="entry name" value="PKS_DH_C"/>
</dbReference>
<dbReference type="SMART" id="SM00825">
    <property type="entry name" value="PKS_KS"/>
    <property type="match status" value="1"/>
</dbReference>
<dbReference type="EMBL" id="JBBHLI010000005">
    <property type="protein sequence ID" value="MEK9501494.1"/>
    <property type="molecule type" value="Genomic_DNA"/>
</dbReference>
<dbReference type="InterPro" id="IPR014043">
    <property type="entry name" value="Acyl_transferase_dom"/>
</dbReference>
<dbReference type="PROSITE" id="PS00606">
    <property type="entry name" value="KS3_1"/>
    <property type="match status" value="1"/>
</dbReference>
<dbReference type="InterPro" id="IPR016035">
    <property type="entry name" value="Acyl_Trfase/lysoPLipase"/>
</dbReference>
<keyword evidence="6" id="KW-0012">Acyltransferase</keyword>
<evidence type="ECO:0000313" key="12">
    <source>
        <dbReference type="Proteomes" id="UP001484239"/>
    </source>
</evidence>
<evidence type="ECO:0000259" key="9">
    <source>
        <dbReference type="PROSITE" id="PS52004"/>
    </source>
</evidence>
<dbReference type="Gene3D" id="3.40.50.720">
    <property type="entry name" value="NAD(P)-binding Rossmann-like Domain"/>
    <property type="match status" value="3"/>
</dbReference>
<dbReference type="InterPro" id="IPR006162">
    <property type="entry name" value="Ppantetheine_attach_site"/>
</dbReference>
<dbReference type="SUPFAM" id="SSF53901">
    <property type="entry name" value="Thiolase-like"/>
    <property type="match status" value="1"/>
</dbReference>
<dbReference type="PROSITE" id="PS50075">
    <property type="entry name" value="CARRIER"/>
    <property type="match status" value="1"/>
</dbReference>
<dbReference type="SMART" id="SM00827">
    <property type="entry name" value="PKS_AT"/>
    <property type="match status" value="1"/>
</dbReference>
<dbReference type="PANTHER" id="PTHR43775:SF37">
    <property type="entry name" value="SI:DKEY-61P9.11"/>
    <property type="match status" value="1"/>
</dbReference>
<keyword evidence="12" id="KW-1185">Reference proteome</keyword>
<dbReference type="Pfam" id="PF08659">
    <property type="entry name" value="KR"/>
    <property type="match status" value="1"/>
</dbReference>
<dbReference type="InterPro" id="IPR020806">
    <property type="entry name" value="PKS_PP-bd"/>
</dbReference>
<keyword evidence="2" id="KW-0597">Phosphoprotein</keyword>
<proteinExistence type="predicted"/>
<dbReference type="Pfam" id="PF08240">
    <property type="entry name" value="ADH_N"/>
    <property type="match status" value="1"/>
</dbReference>
<evidence type="ECO:0000256" key="4">
    <source>
        <dbReference type="ARBA" id="ARBA00022857"/>
    </source>
</evidence>
<evidence type="ECO:0000256" key="7">
    <source>
        <dbReference type="PROSITE-ProRule" id="PRU01363"/>
    </source>
</evidence>
<dbReference type="InterPro" id="IPR020841">
    <property type="entry name" value="PKS_Beta-ketoAc_synthase_dom"/>
</dbReference>
<keyword evidence="4" id="KW-0521">NADP</keyword>
<dbReference type="Pfam" id="PF16197">
    <property type="entry name" value="KAsynt_C_assoc"/>
    <property type="match status" value="1"/>
</dbReference>
<dbReference type="Pfam" id="PF14765">
    <property type="entry name" value="PS-DH"/>
    <property type="match status" value="1"/>
</dbReference>
<feature type="domain" description="Carrier" evidence="8">
    <location>
        <begin position="2004"/>
        <end position="2078"/>
    </location>
</feature>
<dbReference type="RefSeq" id="WP_405283567.1">
    <property type="nucleotide sequence ID" value="NZ_CP144380.1"/>
</dbReference>
<evidence type="ECO:0000256" key="1">
    <source>
        <dbReference type="ARBA" id="ARBA00022450"/>
    </source>
</evidence>
<comment type="caution">
    <text evidence="11">The sequence shown here is derived from an EMBL/GenBank/DDBJ whole genome shotgun (WGS) entry which is preliminary data.</text>
</comment>
<keyword evidence="1" id="KW-0596">Phosphopantetheine</keyword>
<dbReference type="InterPro" id="IPR057326">
    <property type="entry name" value="KR_dom"/>
</dbReference>
<dbReference type="Pfam" id="PF21089">
    <property type="entry name" value="PKS_DH_N"/>
    <property type="match status" value="1"/>
</dbReference>
<feature type="region of interest" description="C-terminal hotdog fold" evidence="7">
    <location>
        <begin position="1053"/>
        <end position="1190"/>
    </location>
</feature>
<evidence type="ECO:0000259" key="10">
    <source>
        <dbReference type="PROSITE" id="PS52019"/>
    </source>
</evidence>
<dbReference type="InterPro" id="IPR036736">
    <property type="entry name" value="ACP-like_sf"/>
</dbReference>
<dbReference type="InterPro" id="IPR009081">
    <property type="entry name" value="PP-bd_ACP"/>
</dbReference>
<dbReference type="SMART" id="SM00829">
    <property type="entry name" value="PKS_ER"/>
    <property type="match status" value="1"/>
</dbReference>
<protein>
    <submittedName>
        <fullName evidence="11">Type I polyketide synthase</fullName>
    </submittedName>
</protein>
<feature type="domain" description="PKS/mFAS DH" evidence="10">
    <location>
        <begin position="917"/>
        <end position="1190"/>
    </location>
</feature>
<dbReference type="PROSITE" id="PS52004">
    <property type="entry name" value="KS3_2"/>
    <property type="match status" value="1"/>
</dbReference>
<name>A0ABU9E9S4_9BACT</name>
<evidence type="ECO:0000256" key="2">
    <source>
        <dbReference type="ARBA" id="ARBA00022553"/>
    </source>
</evidence>
<dbReference type="Pfam" id="PF00550">
    <property type="entry name" value="PP-binding"/>
    <property type="match status" value="1"/>
</dbReference>
<dbReference type="InterPro" id="IPR049900">
    <property type="entry name" value="PKS_mFAS_DH"/>
</dbReference>
<dbReference type="InterPro" id="IPR013968">
    <property type="entry name" value="PKS_KR"/>
</dbReference>
<gene>
    <name evidence="11" type="ORF">WI372_10940</name>
</gene>
<dbReference type="Pfam" id="PF00107">
    <property type="entry name" value="ADH_zinc_N"/>
    <property type="match status" value="1"/>
</dbReference>
<dbReference type="Gene3D" id="3.10.129.110">
    <property type="entry name" value="Polyketide synthase dehydratase"/>
    <property type="match status" value="1"/>
</dbReference>
<dbReference type="InterPro" id="IPR011032">
    <property type="entry name" value="GroES-like_sf"/>
</dbReference>
<dbReference type="SMART" id="SM00822">
    <property type="entry name" value="PKS_KR"/>
    <property type="match status" value="1"/>
</dbReference>
<dbReference type="InterPro" id="IPR016039">
    <property type="entry name" value="Thiolase-like"/>
</dbReference>
<dbReference type="Proteomes" id="UP001484239">
    <property type="component" value="Unassembled WGS sequence"/>
</dbReference>
<dbReference type="InterPro" id="IPR013154">
    <property type="entry name" value="ADH-like_N"/>
</dbReference>
<dbReference type="Pfam" id="PF00698">
    <property type="entry name" value="Acyl_transf_1"/>
    <property type="match status" value="1"/>
</dbReference>
<dbReference type="Gene3D" id="3.40.47.10">
    <property type="match status" value="1"/>
</dbReference>
<reference evidence="11 12" key="1">
    <citation type="submission" date="2024-02" db="EMBL/GenBank/DDBJ databases">
        <title>A novel Gemmatimonadota bacterium.</title>
        <authorList>
            <person name="Du Z.-J."/>
            <person name="Ye Y.-Q."/>
        </authorList>
    </citation>
    <scope>NUCLEOTIDE SEQUENCE [LARGE SCALE GENOMIC DNA]</scope>
    <source>
        <strain evidence="11 12">DH-20</strain>
    </source>
</reference>
<dbReference type="CDD" id="cd00833">
    <property type="entry name" value="PKS"/>
    <property type="match status" value="1"/>
</dbReference>
<dbReference type="InterPro" id="IPR049552">
    <property type="entry name" value="PKS_DH_N"/>
</dbReference>
<evidence type="ECO:0000256" key="3">
    <source>
        <dbReference type="ARBA" id="ARBA00022679"/>
    </source>
</evidence>
<dbReference type="SUPFAM" id="SSF47336">
    <property type="entry name" value="ACP-like"/>
    <property type="match status" value="1"/>
</dbReference>
<keyword evidence="5" id="KW-0511">Multifunctional enzyme</keyword>
<dbReference type="Gene3D" id="3.90.180.10">
    <property type="entry name" value="Medium-chain alcohol dehydrogenases, catalytic domain"/>
    <property type="match status" value="1"/>
</dbReference>
<dbReference type="InterPro" id="IPR001227">
    <property type="entry name" value="Ac_transferase_dom_sf"/>
</dbReference>
<dbReference type="PROSITE" id="PS00012">
    <property type="entry name" value="PHOSPHOPANTETHEINE"/>
    <property type="match status" value="1"/>
</dbReference>
<dbReference type="SMART" id="SM00823">
    <property type="entry name" value="PKS_PP"/>
    <property type="match status" value="1"/>
</dbReference>
<dbReference type="InterPro" id="IPR042104">
    <property type="entry name" value="PKS_dehydratase_sf"/>
</dbReference>